<name>A0ABV0FNN1_9GAMM</name>
<protein>
    <submittedName>
        <fullName evidence="1">Uncharacterized protein</fullName>
    </submittedName>
</protein>
<comment type="caution">
    <text evidence="1">The sequence shown here is derived from an EMBL/GenBank/DDBJ whole genome shotgun (WGS) entry which is preliminary data.</text>
</comment>
<organism evidence="1 2">
    <name type="scientific">Shewanella vesiculosa</name>
    <dbReference type="NCBI Taxonomy" id="518738"/>
    <lineage>
        <taxon>Bacteria</taxon>
        <taxon>Pseudomonadati</taxon>
        <taxon>Pseudomonadota</taxon>
        <taxon>Gammaproteobacteria</taxon>
        <taxon>Alteromonadales</taxon>
        <taxon>Shewanellaceae</taxon>
        <taxon>Shewanella</taxon>
    </lineage>
</organism>
<dbReference type="Proteomes" id="UP001477278">
    <property type="component" value="Unassembled WGS sequence"/>
</dbReference>
<sequence length="150" mass="17455">MAVLGINLEKNGFRYCVLDGSRDAPSLIHYEKVQTNNFPNAQQLMNWYETTFQNLITRFAPESIGIKVSLNAKKAEIAPWYYPLGILHNIAYQNRISTFEFVSGNFTASKFDMDKSINIYDHIDQRFGVFQPKWDKNQKYALLSAWMIMK</sequence>
<evidence type="ECO:0000313" key="1">
    <source>
        <dbReference type="EMBL" id="MEO3682433.1"/>
    </source>
</evidence>
<reference evidence="1 2" key="1">
    <citation type="submission" date="2024-05" db="EMBL/GenBank/DDBJ databases">
        <title>Genome sequencing of Marine Estuary Bacteria, Shewanella vesiculosa and S. baltica, and Pseudomonas syringae.</title>
        <authorList>
            <person name="Gurung A."/>
            <person name="Maclea K.S."/>
        </authorList>
    </citation>
    <scope>NUCLEOTIDE SEQUENCE [LARGE SCALE GENOMIC DNA]</scope>
    <source>
        <strain evidence="1 2">1A</strain>
    </source>
</reference>
<proteinExistence type="predicted"/>
<dbReference type="EMBL" id="JBDPZN010000002">
    <property type="protein sequence ID" value="MEO3682433.1"/>
    <property type="molecule type" value="Genomic_DNA"/>
</dbReference>
<accession>A0ABV0FNN1</accession>
<gene>
    <name evidence="1" type="ORF">ABHN84_09035</name>
</gene>
<keyword evidence="2" id="KW-1185">Reference proteome</keyword>
<dbReference type="RefSeq" id="WP_347690065.1">
    <property type="nucleotide sequence ID" value="NZ_JBDPZN010000002.1"/>
</dbReference>
<evidence type="ECO:0000313" key="2">
    <source>
        <dbReference type="Proteomes" id="UP001477278"/>
    </source>
</evidence>